<keyword evidence="2" id="KW-0732">Signal</keyword>
<gene>
    <name evidence="4" type="ORF">DPM19_31115</name>
</gene>
<dbReference type="EMBL" id="QLYX01000020">
    <property type="protein sequence ID" value="RAY11212.1"/>
    <property type="molecule type" value="Genomic_DNA"/>
</dbReference>
<evidence type="ECO:0000256" key="2">
    <source>
        <dbReference type="SAM" id="SignalP"/>
    </source>
</evidence>
<dbReference type="Proteomes" id="UP000251891">
    <property type="component" value="Unassembled WGS sequence"/>
</dbReference>
<accession>A0A365GWR0</accession>
<evidence type="ECO:0000256" key="1">
    <source>
        <dbReference type="SAM" id="MobiDB-lite"/>
    </source>
</evidence>
<feature type="region of interest" description="Disordered" evidence="1">
    <location>
        <begin position="24"/>
        <end position="47"/>
    </location>
</feature>
<dbReference type="AlphaFoldDB" id="A0A365GWR0"/>
<protein>
    <submittedName>
        <fullName evidence="4">DUF4232 domain-containing protein</fullName>
    </submittedName>
</protein>
<organism evidence="4 5">
    <name type="scientific">Actinomadura craniellae</name>
    <dbReference type="NCBI Taxonomy" id="2231787"/>
    <lineage>
        <taxon>Bacteria</taxon>
        <taxon>Bacillati</taxon>
        <taxon>Actinomycetota</taxon>
        <taxon>Actinomycetes</taxon>
        <taxon>Streptosporangiales</taxon>
        <taxon>Thermomonosporaceae</taxon>
        <taxon>Actinomadura</taxon>
    </lineage>
</organism>
<feature type="domain" description="DUF4232" evidence="3">
    <location>
        <begin position="47"/>
        <end position="182"/>
    </location>
</feature>
<dbReference type="Pfam" id="PF14016">
    <property type="entry name" value="DUF4232"/>
    <property type="match status" value="1"/>
</dbReference>
<feature type="signal peptide" evidence="2">
    <location>
        <begin position="1"/>
        <end position="20"/>
    </location>
</feature>
<dbReference type="OrthoDB" id="3827416at2"/>
<sequence>MGGLGLVVLAASAACGSAQAVGSARTGQRPAPDSATPSSQVSVPPACPEEGVSIKSGIADAAMGIRAMEITMVSCDGRTHRVNGYPAIRVLDEDFEPLGGIRLDRGFTFGDKDPGPRPLTLRPGDTARSVLSWRNTVTRTDVPAVRAPYLAVAPAAGAKSQTVRVDGGLDLGSTGRLGVTAWSVRPPR</sequence>
<evidence type="ECO:0000313" key="5">
    <source>
        <dbReference type="Proteomes" id="UP000251891"/>
    </source>
</evidence>
<reference evidence="4 5" key="1">
    <citation type="submission" date="2018-06" db="EMBL/GenBank/DDBJ databases">
        <title>Actinomadura craniellae sp. nov. isolated from marine sponge Craniella sp.</title>
        <authorList>
            <person name="Li L."/>
            <person name="Xu Q.H."/>
            <person name="Lin H.W."/>
            <person name="Lu Y.H."/>
        </authorList>
    </citation>
    <scope>NUCLEOTIDE SEQUENCE [LARGE SCALE GENOMIC DNA]</scope>
    <source>
        <strain evidence="4 5">LHW63021</strain>
    </source>
</reference>
<evidence type="ECO:0000259" key="3">
    <source>
        <dbReference type="Pfam" id="PF14016"/>
    </source>
</evidence>
<name>A0A365GWR0_9ACTN</name>
<dbReference type="InterPro" id="IPR025326">
    <property type="entry name" value="DUF4232"/>
</dbReference>
<evidence type="ECO:0000313" key="4">
    <source>
        <dbReference type="EMBL" id="RAY11212.1"/>
    </source>
</evidence>
<proteinExistence type="predicted"/>
<keyword evidence="5" id="KW-1185">Reference proteome</keyword>
<comment type="caution">
    <text evidence="4">The sequence shown here is derived from an EMBL/GenBank/DDBJ whole genome shotgun (WGS) entry which is preliminary data.</text>
</comment>
<feature type="chain" id="PRO_5016734793" evidence="2">
    <location>
        <begin position="21"/>
        <end position="188"/>
    </location>
</feature>